<feature type="compositionally biased region" description="Low complexity" evidence="6">
    <location>
        <begin position="215"/>
        <end position="230"/>
    </location>
</feature>
<evidence type="ECO:0000259" key="7">
    <source>
        <dbReference type="PROSITE" id="PS50066"/>
    </source>
</evidence>
<evidence type="ECO:0000256" key="5">
    <source>
        <dbReference type="ARBA" id="ARBA00023242"/>
    </source>
</evidence>
<keyword evidence="4" id="KW-0804">Transcription</keyword>
<evidence type="ECO:0000256" key="4">
    <source>
        <dbReference type="ARBA" id="ARBA00023163"/>
    </source>
</evidence>
<dbReference type="GO" id="GO:0003677">
    <property type="term" value="F:DNA binding"/>
    <property type="evidence" value="ECO:0007669"/>
    <property type="project" value="UniProtKB-KW"/>
</dbReference>
<name>A0A4S4LVB0_9AGAM</name>
<evidence type="ECO:0000313" key="8">
    <source>
        <dbReference type="EMBL" id="THH16392.1"/>
    </source>
</evidence>
<dbReference type="PRINTS" id="PR00404">
    <property type="entry name" value="MADSDOMAIN"/>
</dbReference>
<dbReference type="SUPFAM" id="SSF55455">
    <property type="entry name" value="SRF-like"/>
    <property type="match status" value="1"/>
</dbReference>
<evidence type="ECO:0000256" key="1">
    <source>
        <dbReference type="ARBA" id="ARBA00004123"/>
    </source>
</evidence>
<reference evidence="8 9" key="1">
    <citation type="submission" date="2019-02" db="EMBL/GenBank/DDBJ databases">
        <title>Genome sequencing of the rare red list fungi Bondarzewia mesenterica.</title>
        <authorList>
            <person name="Buettner E."/>
            <person name="Kellner H."/>
        </authorList>
    </citation>
    <scope>NUCLEOTIDE SEQUENCE [LARGE SCALE GENOMIC DNA]</scope>
    <source>
        <strain evidence="8 9">DSM 108281</strain>
    </source>
</reference>
<dbReference type="EMBL" id="SGPL01000160">
    <property type="protein sequence ID" value="THH16392.1"/>
    <property type="molecule type" value="Genomic_DNA"/>
</dbReference>
<feature type="compositionally biased region" description="Acidic residues" evidence="6">
    <location>
        <begin position="89"/>
        <end position="100"/>
    </location>
</feature>
<evidence type="ECO:0000256" key="3">
    <source>
        <dbReference type="ARBA" id="ARBA00023125"/>
    </source>
</evidence>
<feature type="compositionally biased region" description="Polar residues" evidence="6">
    <location>
        <begin position="195"/>
        <end position="208"/>
    </location>
</feature>
<feature type="region of interest" description="Disordered" evidence="6">
    <location>
        <begin position="417"/>
        <end position="483"/>
    </location>
</feature>
<keyword evidence="3" id="KW-0238">DNA-binding</keyword>
<dbReference type="InterPro" id="IPR002100">
    <property type="entry name" value="TF_MADSbox"/>
</dbReference>
<dbReference type="SMART" id="SM00432">
    <property type="entry name" value="MADS"/>
    <property type="match status" value="1"/>
</dbReference>
<feature type="compositionally biased region" description="Gly residues" evidence="6">
    <location>
        <begin position="472"/>
        <end position="483"/>
    </location>
</feature>
<dbReference type="GO" id="GO:0046983">
    <property type="term" value="F:protein dimerization activity"/>
    <property type="evidence" value="ECO:0007669"/>
    <property type="project" value="InterPro"/>
</dbReference>
<feature type="compositionally biased region" description="Low complexity" evidence="6">
    <location>
        <begin position="310"/>
        <end position="341"/>
    </location>
</feature>
<organism evidence="8 9">
    <name type="scientific">Bondarzewia mesenterica</name>
    <dbReference type="NCBI Taxonomy" id="1095465"/>
    <lineage>
        <taxon>Eukaryota</taxon>
        <taxon>Fungi</taxon>
        <taxon>Dikarya</taxon>
        <taxon>Basidiomycota</taxon>
        <taxon>Agaricomycotina</taxon>
        <taxon>Agaricomycetes</taxon>
        <taxon>Russulales</taxon>
        <taxon>Bondarzewiaceae</taxon>
        <taxon>Bondarzewia</taxon>
    </lineage>
</organism>
<feature type="region of interest" description="Disordered" evidence="6">
    <location>
        <begin position="378"/>
        <end position="401"/>
    </location>
</feature>
<feature type="domain" description="MADS-box" evidence="7">
    <location>
        <begin position="12"/>
        <end position="40"/>
    </location>
</feature>
<proteinExistence type="predicted"/>
<comment type="subcellular location">
    <subcellularLocation>
        <location evidence="1">Nucleus</location>
    </subcellularLocation>
</comment>
<dbReference type="InterPro" id="IPR036879">
    <property type="entry name" value="TF_MADSbox_sf"/>
</dbReference>
<evidence type="ECO:0000256" key="6">
    <source>
        <dbReference type="SAM" id="MobiDB-lite"/>
    </source>
</evidence>
<dbReference type="PROSITE" id="PS50066">
    <property type="entry name" value="MADS_BOX_2"/>
    <property type="match status" value="1"/>
</dbReference>
<dbReference type="Pfam" id="PF00319">
    <property type="entry name" value="SRF-TF"/>
    <property type="match status" value="1"/>
</dbReference>
<keyword evidence="9" id="KW-1185">Reference proteome</keyword>
<sequence length="483" mass="51015">MGRRKIEILPIQRKTGLFKKAYELGVLCSVDVAVIIFERRHGHPDKLYQYCSGDISNIVQRHLRFEGERDTRTAHDFSGANDPSRLDDGADDDDDAEGDESPTVPTTTQRKRQDSMTAGGAGLASGSGTAAKGKKSDGNGHGAKTATVKPEGMSIDMDYRLPISSLSTTTSQSLPISSDRHTSLNSRLPNPYPPSAQSSNKRPRTASSAELDRLPPTQHQQHPHAPSTSPTSFRLDFDPTPHSYTIPHPQHHSYAPFFPQVPPRPRPLPLTPLFSIPPRARASPLPTRTHSLHRTPPPDMDMDCSDNRNRNPSRASPSPSPRLSSLKPNSTTHVHQTTSSQAYSVLPDPPPALAAAAATCCSATLEAELALVGWAAGSSSTGHAVPSSGSGPSDENASGNSWLDFLSGAAAAPVSVGSGERASSAGGGGDEESLVLRMGKRGRGGDAEDLDGRSERQRDAEIDGGVRLEDMMGGGGGGDGASG</sequence>
<dbReference type="GO" id="GO:0045944">
    <property type="term" value="P:positive regulation of transcription by RNA polymerase II"/>
    <property type="evidence" value="ECO:0007669"/>
    <property type="project" value="UniProtKB-ARBA"/>
</dbReference>
<dbReference type="OrthoDB" id="1898716at2759"/>
<dbReference type="AlphaFoldDB" id="A0A4S4LVB0"/>
<feature type="region of interest" description="Disordered" evidence="6">
    <location>
        <begin position="169"/>
        <end position="345"/>
    </location>
</feature>
<evidence type="ECO:0000256" key="2">
    <source>
        <dbReference type="ARBA" id="ARBA00023015"/>
    </source>
</evidence>
<keyword evidence="5" id="KW-0539">Nucleus</keyword>
<protein>
    <recommendedName>
        <fullName evidence="7">MADS-box domain-containing protein</fullName>
    </recommendedName>
</protein>
<dbReference type="Gene3D" id="3.40.1810.10">
    <property type="entry name" value="Transcription factor, MADS-box"/>
    <property type="match status" value="1"/>
</dbReference>
<comment type="caution">
    <text evidence="8">The sequence shown here is derived from an EMBL/GenBank/DDBJ whole genome shotgun (WGS) entry which is preliminary data.</text>
</comment>
<dbReference type="GO" id="GO:0005634">
    <property type="term" value="C:nucleus"/>
    <property type="evidence" value="ECO:0007669"/>
    <property type="project" value="UniProtKB-SubCell"/>
</dbReference>
<keyword evidence="2" id="KW-0805">Transcription regulation</keyword>
<feature type="region of interest" description="Disordered" evidence="6">
    <location>
        <begin position="69"/>
        <end position="151"/>
    </location>
</feature>
<dbReference type="PANTHER" id="PTHR48019">
    <property type="entry name" value="SERUM RESPONSE FACTOR HOMOLOG"/>
    <property type="match status" value="1"/>
</dbReference>
<dbReference type="Proteomes" id="UP000310158">
    <property type="component" value="Unassembled WGS sequence"/>
</dbReference>
<gene>
    <name evidence="8" type="ORF">EW146_g4241</name>
</gene>
<evidence type="ECO:0000313" key="9">
    <source>
        <dbReference type="Proteomes" id="UP000310158"/>
    </source>
</evidence>
<feature type="compositionally biased region" description="Basic and acidic residues" evidence="6">
    <location>
        <begin position="443"/>
        <end position="470"/>
    </location>
</feature>
<accession>A0A4S4LVB0</accession>
<feature type="compositionally biased region" description="Pro residues" evidence="6">
    <location>
        <begin position="259"/>
        <end position="270"/>
    </location>
</feature>
<dbReference type="InterPro" id="IPR050142">
    <property type="entry name" value="MADS-box/MEF2_TF"/>
</dbReference>